<keyword evidence="2" id="KW-1185">Reference proteome</keyword>
<dbReference type="EMBL" id="JARK01001626">
    <property type="protein sequence ID" value="EYB85825.1"/>
    <property type="molecule type" value="Genomic_DNA"/>
</dbReference>
<sequence length="71" mass="7658">MNTTSIFCTVVATRISSLSPSPGVVSQPTFARGLVGLSLIGELYNEVLVKQQQYSWSITYPAYSTVLPTTS</sequence>
<dbReference type="Proteomes" id="UP000024635">
    <property type="component" value="Unassembled WGS sequence"/>
</dbReference>
<accession>A0A016S577</accession>
<dbReference type="AlphaFoldDB" id="A0A016S577"/>
<evidence type="ECO:0000313" key="1">
    <source>
        <dbReference type="EMBL" id="EYB85825.1"/>
    </source>
</evidence>
<protein>
    <submittedName>
        <fullName evidence="1">Uncharacterized protein</fullName>
    </submittedName>
</protein>
<comment type="caution">
    <text evidence="1">The sequence shown here is derived from an EMBL/GenBank/DDBJ whole genome shotgun (WGS) entry which is preliminary data.</text>
</comment>
<reference evidence="2" key="1">
    <citation type="journal article" date="2015" name="Nat. Genet.">
        <title>The genome and transcriptome of the zoonotic hookworm Ancylostoma ceylanicum identify infection-specific gene families.</title>
        <authorList>
            <person name="Schwarz E.M."/>
            <person name="Hu Y."/>
            <person name="Antoshechkin I."/>
            <person name="Miller M.M."/>
            <person name="Sternberg P.W."/>
            <person name="Aroian R.V."/>
        </authorList>
    </citation>
    <scope>NUCLEOTIDE SEQUENCE</scope>
    <source>
        <strain evidence="2">HY135</strain>
    </source>
</reference>
<gene>
    <name evidence="1" type="primary">Acey_s0290.g1540</name>
    <name evidence="1" type="ORF">Y032_0290g1540</name>
</gene>
<organism evidence="1 2">
    <name type="scientific">Ancylostoma ceylanicum</name>
    <dbReference type="NCBI Taxonomy" id="53326"/>
    <lineage>
        <taxon>Eukaryota</taxon>
        <taxon>Metazoa</taxon>
        <taxon>Ecdysozoa</taxon>
        <taxon>Nematoda</taxon>
        <taxon>Chromadorea</taxon>
        <taxon>Rhabditida</taxon>
        <taxon>Rhabditina</taxon>
        <taxon>Rhabditomorpha</taxon>
        <taxon>Strongyloidea</taxon>
        <taxon>Ancylostomatidae</taxon>
        <taxon>Ancylostomatinae</taxon>
        <taxon>Ancylostoma</taxon>
    </lineage>
</organism>
<name>A0A016S577_9BILA</name>
<proteinExistence type="predicted"/>
<evidence type="ECO:0000313" key="2">
    <source>
        <dbReference type="Proteomes" id="UP000024635"/>
    </source>
</evidence>